<evidence type="ECO:0000256" key="6">
    <source>
        <dbReference type="SAM" id="Phobius"/>
    </source>
</evidence>
<feature type="repeat" description="WD" evidence="3">
    <location>
        <begin position="753"/>
        <end position="784"/>
    </location>
</feature>
<feature type="compositionally biased region" description="Pro residues" evidence="5">
    <location>
        <begin position="121"/>
        <end position="146"/>
    </location>
</feature>
<dbReference type="PANTHER" id="PTHR19879">
    <property type="entry name" value="TRANSCRIPTION INITIATION FACTOR TFIID"/>
    <property type="match status" value="1"/>
</dbReference>
<evidence type="ECO:0000256" key="1">
    <source>
        <dbReference type="ARBA" id="ARBA00022574"/>
    </source>
</evidence>
<feature type="compositionally biased region" description="Low complexity" evidence="5">
    <location>
        <begin position="592"/>
        <end position="629"/>
    </location>
</feature>
<feature type="region of interest" description="Disordered" evidence="5">
    <location>
        <begin position="112"/>
        <end position="202"/>
    </location>
</feature>
<feature type="repeat" description="WD" evidence="3">
    <location>
        <begin position="786"/>
        <end position="827"/>
    </location>
</feature>
<evidence type="ECO:0000256" key="3">
    <source>
        <dbReference type="PROSITE-ProRule" id="PRU00221"/>
    </source>
</evidence>
<accession>A0A9N8UZ16</accession>
<keyword evidence="9" id="KW-1185">Reference proteome</keyword>
<dbReference type="CDD" id="cd00200">
    <property type="entry name" value="WD40"/>
    <property type="match status" value="1"/>
</dbReference>
<feature type="repeat" description="WD" evidence="3">
    <location>
        <begin position="828"/>
        <end position="857"/>
    </location>
</feature>
<feature type="repeat" description="WD" evidence="3">
    <location>
        <begin position="675"/>
        <end position="716"/>
    </location>
</feature>
<dbReference type="Gene3D" id="2.130.10.10">
    <property type="entry name" value="YVTN repeat-like/Quinoprotein amine dehydrogenase"/>
    <property type="match status" value="3"/>
</dbReference>
<feature type="transmembrane region" description="Helical" evidence="6">
    <location>
        <begin position="348"/>
        <end position="371"/>
    </location>
</feature>
<feature type="coiled-coil region" evidence="4">
    <location>
        <begin position="464"/>
        <end position="538"/>
    </location>
</feature>
<feature type="compositionally biased region" description="Low complexity" evidence="5">
    <location>
        <begin position="245"/>
        <end position="305"/>
    </location>
</feature>
<dbReference type="SMART" id="SM00320">
    <property type="entry name" value="WD40"/>
    <property type="match status" value="5"/>
</dbReference>
<keyword evidence="7" id="KW-0732">Signal</keyword>
<dbReference type="InterPro" id="IPR036322">
    <property type="entry name" value="WD40_repeat_dom_sf"/>
</dbReference>
<feature type="compositionally biased region" description="Polar residues" evidence="5">
    <location>
        <begin position="192"/>
        <end position="202"/>
    </location>
</feature>
<evidence type="ECO:0000256" key="5">
    <source>
        <dbReference type="SAM" id="MobiDB-lite"/>
    </source>
</evidence>
<keyword evidence="6" id="KW-1133">Transmembrane helix</keyword>
<comment type="caution">
    <text evidence="8">The sequence shown here is derived from an EMBL/GenBank/DDBJ whole genome shotgun (WGS) entry which is preliminary data.</text>
</comment>
<dbReference type="PROSITE" id="PS50082">
    <property type="entry name" value="WD_REPEATS_2"/>
    <property type="match status" value="5"/>
</dbReference>
<protein>
    <submittedName>
        <fullName evidence="8">501_t:CDS:1</fullName>
    </submittedName>
</protein>
<evidence type="ECO:0000256" key="4">
    <source>
        <dbReference type="SAM" id="Coils"/>
    </source>
</evidence>
<feature type="signal peptide" evidence="7">
    <location>
        <begin position="1"/>
        <end position="22"/>
    </location>
</feature>
<feature type="region of interest" description="Disordered" evidence="5">
    <location>
        <begin position="236"/>
        <end position="343"/>
    </location>
</feature>
<keyword evidence="6" id="KW-0812">Transmembrane</keyword>
<feature type="compositionally biased region" description="Low complexity" evidence="5">
    <location>
        <begin position="313"/>
        <end position="338"/>
    </location>
</feature>
<dbReference type="OrthoDB" id="538223at2759"/>
<dbReference type="EMBL" id="CAJVPK010000003">
    <property type="protein sequence ID" value="CAG8432768.1"/>
    <property type="molecule type" value="Genomic_DNA"/>
</dbReference>
<dbReference type="Pfam" id="PF00400">
    <property type="entry name" value="WD40"/>
    <property type="match status" value="4"/>
</dbReference>
<keyword evidence="4" id="KW-0175">Coiled coil</keyword>
<dbReference type="AlphaFoldDB" id="A0A9N8UZ16"/>
<dbReference type="SUPFAM" id="SSF50978">
    <property type="entry name" value="WD40 repeat-like"/>
    <property type="match status" value="1"/>
</dbReference>
<evidence type="ECO:0000256" key="2">
    <source>
        <dbReference type="ARBA" id="ARBA00022737"/>
    </source>
</evidence>
<feature type="repeat" description="WD" evidence="3">
    <location>
        <begin position="858"/>
        <end position="894"/>
    </location>
</feature>
<dbReference type="PROSITE" id="PS00678">
    <property type="entry name" value="WD_REPEATS_1"/>
    <property type="match status" value="1"/>
</dbReference>
<sequence length="894" mass="96947">MIFKNIIGVLLCSLILSVVVFSDNINNINNNIESNNHFSINIDNFNKYNKNNYGSVRSNFVKRNSIIFKKRDVGSRIKKRFNGKLGKSINLNKIPKIIIDRSVIPSVPISTIADSTESNNPPQPPPPNTQPPPPNTQPPPPPPNTQPPQSNTIANPKPTLTTGDAAIGSPQPLDNGPTETIGLNDPTVINDPPQSNDGNTIENSQATNTIVMTQSGSQSEQLVEEVTSYIFSVLEINTPTPTPNPTTNQPKTTTEPTETSDSTSSQNETDTESNSTNPTDTNTSEETTTTNKNISTDISNSSTSGTGKGTGRGNTSSETMTSSSTTSGIITTPTTTTTYNNPNHGSNILGPILGAITALIAIACLVIIILLKRKSRCGQAQRLSDEDYDSEYDGEVTEIMTPTIEVPPPVLIDIGGGGDDTDNIISPILPPLPTTNNNVMVKNNSLVQKLGNFADRNAQLESSEKTITEKYANLSLEVEKLRELGSPVNQKRTAELEQQIQTLKDERAELYKTQGMNAQRLLNLNDRLTEINQTLTNKVDLHFQVLREKDITIQRMKDLEKENGQLLQSALEVHAKALEFQSGVVIVDKEFTPTPKSPKSTSLSTTLPSTSLPSASSPSSPNDSNNTSSGYVRSRARSSGPVIIPTITPHDGEIHTIQASTDGNYFATGQIRQTLSGSIQSIMHVSFNNTSEMIAGASNDNAARLWHLKTGRIRLTLTGHVGKVYSARFNGDSSKVITGIRTIFSFSSCNDVVPLDDEGTTLVSGHLDNNLRFWDVRSGKDIKELTGIHLGQITSVSVSPDGSKVLTNSRDNTLKLVDLGTYDVEQTFNPDGRYVAAGSVDGTVFYWNTQKSKLEKTIKEHHNPICGVSWSPHGSQVFTADKDRTVIIWSGGSR</sequence>
<evidence type="ECO:0000313" key="9">
    <source>
        <dbReference type="Proteomes" id="UP000789706"/>
    </source>
</evidence>
<dbReference type="PROSITE" id="PS50294">
    <property type="entry name" value="WD_REPEATS_REGION"/>
    <property type="match status" value="2"/>
</dbReference>
<evidence type="ECO:0000313" key="8">
    <source>
        <dbReference type="EMBL" id="CAG8432768.1"/>
    </source>
</evidence>
<organism evidence="8 9">
    <name type="scientific">Diversispora eburnea</name>
    <dbReference type="NCBI Taxonomy" id="1213867"/>
    <lineage>
        <taxon>Eukaryota</taxon>
        <taxon>Fungi</taxon>
        <taxon>Fungi incertae sedis</taxon>
        <taxon>Mucoromycota</taxon>
        <taxon>Glomeromycotina</taxon>
        <taxon>Glomeromycetes</taxon>
        <taxon>Diversisporales</taxon>
        <taxon>Diversisporaceae</taxon>
        <taxon>Diversispora</taxon>
    </lineage>
</organism>
<name>A0A9N8UZ16_9GLOM</name>
<dbReference type="PANTHER" id="PTHR19879:SF9">
    <property type="entry name" value="TRANSCRIPTION INITIATION FACTOR TFIID SUBUNIT 5"/>
    <property type="match status" value="1"/>
</dbReference>
<gene>
    <name evidence="8" type="ORF">DEBURN_LOCUS96</name>
</gene>
<dbReference type="InterPro" id="IPR001680">
    <property type="entry name" value="WD40_rpt"/>
</dbReference>
<keyword evidence="1 3" id="KW-0853">WD repeat</keyword>
<keyword evidence="6" id="KW-0472">Membrane</keyword>
<feature type="compositionally biased region" description="Polar residues" evidence="5">
    <location>
        <begin position="150"/>
        <end position="162"/>
    </location>
</feature>
<dbReference type="InterPro" id="IPR015943">
    <property type="entry name" value="WD40/YVTN_repeat-like_dom_sf"/>
</dbReference>
<reference evidence="8" key="1">
    <citation type="submission" date="2021-06" db="EMBL/GenBank/DDBJ databases">
        <authorList>
            <person name="Kallberg Y."/>
            <person name="Tangrot J."/>
            <person name="Rosling A."/>
        </authorList>
    </citation>
    <scope>NUCLEOTIDE SEQUENCE</scope>
    <source>
        <strain evidence="8">AZ414A</strain>
    </source>
</reference>
<keyword evidence="2" id="KW-0677">Repeat</keyword>
<evidence type="ECO:0000256" key="7">
    <source>
        <dbReference type="SAM" id="SignalP"/>
    </source>
</evidence>
<feature type="chain" id="PRO_5040396893" evidence="7">
    <location>
        <begin position="23"/>
        <end position="894"/>
    </location>
</feature>
<dbReference type="InterPro" id="IPR019775">
    <property type="entry name" value="WD40_repeat_CS"/>
</dbReference>
<proteinExistence type="predicted"/>
<dbReference type="Proteomes" id="UP000789706">
    <property type="component" value="Unassembled WGS sequence"/>
</dbReference>
<feature type="region of interest" description="Disordered" evidence="5">
    <location>
        <begin position="591"/>
        <end position="648"/>
    </location>
</feature>